<proteinExistence type="predicted"/>
<gene>
    <name evidence="1" type="ORF">MRATA1EN22A_LOCUS15169</name>
</gene>
<evidence type="ECO:0000313" key="1">
    <source>
        <dbReference type="EMBL" id="CAN0298288.1"/>
    </source>
</evidence>
<sequence>MTSQLNSLTSSPLKLDNLGASQVSCKKLVTSPGCGQPGHEVPAPRPSGAAVDLPLTRSRQGCSETAVSEWFEERGVTASFNSGGMTTAARPARTRRSRVRRSCREGASLSPPGRLAQPSARPSARPPSNPPQPPAGSLESVSWLGGGGRGWGGNGGQRAGAEGSAPESPGPRPAPSHVPRSVRRGMCGCT</sequence>
<evidence type="ECO:0000313" key="2">
    <source>
        <dbReference type="Proteomes" id="UP001162501"/>
    </source>
</evidence>
<organism evidence="1 2">
    <name type="scientific">Rangifer tarandus platyrhynchus</name>
    <name type="common">Svalbard reindeer</name>
    <dbReference type="NCBI Taxonomy" id="3082113"/>
    <lineage>
        <taxon>Eukaryota</taxon>
        <taxon>Metazoa</taxon>
        <taxon>Chordata</taxon>
        <taxon>Craniata</taxon>
        <taxon>Vertebrata</taxon>
        <taxon>Euteleostomi</taxon>
        <taxon>Mammalia</taxon>
        <taxon>Eutheria</taxon>
        <taxon>Laurasiatheria</taxon>
        <taxon>Artiodactyla</taxon>
        <taxon>Ruminantia</taxon>
        <taxon>Pecora</taxon>
        <taxon>Cervidae</taxon>
        <taxon>Odocoileinae</taxon>
        <taxon>Rangifer</taxon>
    </lineage>
</organism>
<name>A0AC59Z8B3_RANTA</name>
<reference evidence="1" key="2">
    <citation type="submission" date="2025-03" db="EMBL/GenBank/DDBJ databases">
        <authorList>
            <consortium name="ELIXIR-Norway"/>
            <consortium name="Elixir Norway"/>
        </authorList>
    </citation>
    <scope>NUCLEOTIDE SEQUENCE</scope>
</reference>
<dbReference type="EMBL" id="OX596109">
    <property type="protein sequence ID" value="CAN0298288.1"/>
    <property type="molecule type" value="Genomic_DNA"/>
</dbReference>
<dbReference type="Proteomes" id="UP001162501">
    <property type="component" value="Chromosome 25"/>
</dbReference>
<protein>
    <submittedName>
        <fullName evidence="1">Uncharacterized protein</fullName>
    </submittedName>
</protein>
<accession>A0AC59Z8B3</accession>
<reference evidence="1" key="1">
    <citation type="submission" date="2023-05" db="EMBL/GenBank/DDBJ databases">
        <authorList>
            <consortium name="ELIXIR-Norway"/>
        </authorList>
    </citation>
    <scope>NUCLEOTIDE SEQUENCE</scope>
</reference>